<proteinExistence type="predicted"/>
<evidence type="ECO:0000313" key="2">
    <source>
        <dbReference type="EMBL" id="MBP2398994.1"/>
    </source>
</evidence>
<evidence type="ECO:0000256" key="1">
    <source>
        <dbReference type="SAM" id="MobiDB-lite"/>
    </source>
</evidence>
<reference evidence="2 3" key="1">
    <citation type="submission" date="2021-03" db="EMBL/GenBank/DDBJ databases">
        <title>Sequencing the genomes of 1000 actinobacteria strains.</title>
        <authorList>
            <person name="Klenk H.-P."/>
        </authorList>
    </citation>
    <scope>NUCLEOTIDE SEQUENCE [LARGE SCALE GENOMIC DNA]</scope>
    <source>
        <strain evidence="2 3">DSM 20168</strain>
    </source>
</reference>
<name>A0ABS4XR51_GLUPR</name>
<protein>
    <submittedName>
        <fullName evidence="2">Uncharacterized protein</fullName>
    </submittedName>
</protein>
<dbReference type="Proteomes" id="UP001195422">
    <property type="component" value="Unassembled WGS sequence"/>
</dbReference>
<sequence length="76" mass="8201">MAYAQGSCLKLIKKFDQEFRSGTSSETSGGNLIKKIDQKNGSPDDWAGILGRGNAPASKMLGFDGLRGRMCKNPIH</sequence>
<feature type="region of interest" description="Disordered" evidence="1">
    <location>
        <begin position="22"/>
        <end position="41"/>
    </location>
</feature>
<dbReference type="EMBL" id="JAGIOJ010000001">
    <property type="protein sequence ID" value="MBP2398994.1"/>
    <property type="molecule type" value="Genomic_DNA"/>
</dbReference>
<organism evidence="2 3">
    <name type="scientific">Glutamicibacter protophormiae</name>
    <name type="common">Brevibacterium protophormiae</name>
    <dbReference type="NCBI Taxonomy" id="37930"/>
    <lineage>
        <taxon>Bacteria</taxon>
        <taxon>Bacillati</taxon>
        <taxon>Actinomycetota</taxon>
        <taxon>Actinomycetes</taxon>
        <taxon>Micrococcales</taxon>
        <taxon>Micrococcaceae</taxon>
        <taxon>Glutamicibacter</taxon>
    </lineage>
</organism>
<gene>
    <name evidence="2" type="ORF">JOF39_002075</name>
</gene>
<keyword evidence="3" id="KW-1185">Reference proteome</keyword>
<evidence type="ECO:0000313" key="3">
    <source>
        <dbReference type="Proteomes" id="UP001195422"/>
    </source>
</evidence>
<accession>A0ABS4XR51</accession>
<dbReference type="RefSeq" id="WP_188949125.1">
    <property type="nucleotide sequence ID" value="NZ_BMPH01000012.1"/>
</dbReference>
<comment type="caution">
    <text evidence="2">The sequence shown here is derived from an EMBL/GenBank/DDBJ whole genome shotgun (WGS) entry which is preliminary data.</text>
</comment>